<accession>A0A3B0T2C7</accession>
<evidence type="ECO:0008006" key="3">
    <source>
        <dbReference type="Google" id="ProtNLM"/>
    </source>
</evidence>
<name>A0A3B0T2C7_9ZZZZ</name>
<organism evidence="2">
    <name type="scientific">hydrothermal vent metagenome</name>
    <dbReference type="NCBI Taxonomy" id="652676"/>
    <lineage>
        <taxon>unclassified sequences</taxon>
        <taxon>metagenomes</taxon>
        <taxon>ecological metagenomes</taxon>
    </lineage>
</organism>
<evidence type="ECO:0000313" key="2">
    <source>
        <dbReference type="EMBL" id="VAW12495.1"/>
    </source>
</evidence>
<feature type="transmembrane region" description="Helical" evidence="1">
    <location>
        <begin position="65"/>
        <end position="87"/>
    </location>
</feature>
<gene>
    <name evidence="2" type="ORF">MNBD_BACTEROID05-917</name>
</gene>
<protein>
    <recommendedName>
        <fullName evidence="3">DUF2721 domain-containing protein</fullName>
    </recommendedName>
</protein>
<reference evidence="2" key="1">
    <citation type="submission" date="2018-06" db="EMBL/GenBank/DDBJ databases">
        <authorList>
            <person name="Zhirakovskaya E."/>
        </authorList>
    </citation>
    <scope>NUCLEOTIDE SEQUENCE</scope>
</reference>
<sequence>MQIGEIWLTPLLLLPGVALLIISTASRFGEIQSEFHYLRDHPNSRNEIMARHLFRRSKYYRDALVSLYLSVCIFSVGSLLGGLAGFFYEQALWVVGGIILLGIFFLVFASVQLLKESHLSLKVVEDHIDQIKEKV</sequence>
<feature type="transmembrane region" description="Helical" evidence="1">
    <location>
        <begin position="6"/>
        <end position="25"/>
    </location>
</feature>
<dbReference type="Pfam" id="PF11026">
    <property type="entry name" value="DUF2721"/>
    <property type="match status" value="1"/>
</dbReference>
<evidence type="ECO:0000256" key="1">
    <source>
        <dbReference type="SAM" id="Phobius"/>
    </source>
</evidence>
<dbReference type="AlphaFoldDB" id="A0A3B0T2C7"/>
<keyword evidence="1" id="KW-0812">Transmembrane</keyword>
<proteinExistence type="predicted"/>
<keyword evidence="1" id="KW-0472">Membrane</keyword>
<keyword evidence="1" id="KW-1133">Transmembrane helix</keyword>
<dbReference type="InterPro" id="IPR021279">
    <property type="entry name" value="DUF2721"/>
</dbReference>
<dbReference type="EMBL" id="UOEN01000105">
    <property type="protein sequence ID" value="VAW12495.1"/>
    <property type="molecule type" value="Genomic_DNA"/>
</dbReference>
<feature type="transmembrane region" description="Helical" evidence="1">
    <location>
        <begin position="93"/>
        <end position="114"/>
    </location>
</feature>